<accession>A0ABP9S4F5</accession>
<proteinExistence type="predicted"/>
<sequence length="235" mass="25581">MKKRIGTTILTTITVLGLILVGTPPSEAALRVEPGVSESTSDEVHQRLRGNGGTGCTSASVISIRVDGADGEYTIDPGGKLKKGPGEVEYSGCRAGEQVSRTGGLELAAQRSTFGPYHFGPNRTFYTAGDSNSKFWAQQSYDSGLTTAFRWAPSDYVKSIAYGPALQAYAFKSPDNCSYNKAGQSKDYIFHWSCTGQSTSKMYYLWGQWEFRAAGPDWSGYATVTWDFNYGITYV</sequence>
<keyword evidence="2" id="KW-1185">Reference proteome</keyword>
<protein>
    <submittedName>
        <fullName evidence="1">Uncharacterized protein</fullName>
    </submittedName>
</protein>
<reference evidence="2" key="1">
    <citation type="journal article" date="2019" name="Int. J. Syst. Evol. Microbiol.">
        <title>The Global Catalogue of Microorganisms (GCM) 10K type strain sequencing project: providing services to taxonomists for standard genome sequencing and annotation.</title>
        <authorList>
            <consortium name="The Broad Institute Genomics Platform"/>
            <consortium name="The Broad Institute Genome Sequencing Center for Infectious Disease"/>
            <person name="Wu L."/>
            <person name="Ma J."/>
        </authorList>
    </citation>
    <scope>NUCLEOTIDE SEQUENCE [LARGE SCALE GENOMIC DNA]</scope>
    <source>
        <strain evidence="2">JCM 18514</strain>
    </source>
</reference>
<dbReference type="Proteomes" id="UP001500200">
    <property type="component" value="Unassembled WGS sequence"/>
</dbReference>
<evidence type="ECO:0000313" key="2">
    <source>
        <dbReference type="Proteomes" id="UP001500200"/>
    </source>
</evidence>
<name>A0ABP9S4F5_9MICC</name>
<gene>
    <name evidence="1" type="ORF">GCM10023346_08350</name>
</gene>
<comment type="caution">
    <text evidence="1">The sequence shown here is derived from an EMBL/GenBank/DDBJ whole genome shotgun (WGS) entry which is preliminary data.</text>
</comment>
<organism evidence="1 2">
    <name type="scientific">Arthrobacter gyeryongensis</name>
    <dbReference type="NCBI Taxonomy" id="1650592"/>
    <lineage>
        <taxon>Bacteria</taxon>
        <taxon>Bacillati</taxon>
        <taxon>Actinomycetota</taxon>
        <taxon>Actinomycetes</taxon>
        <taxon>Micrococcales</taxon>
        <taxon>Micrococcaceae</taxon>
        <taxon>Arthrobacter</taxon>
    </lineage>
</organism>
<evidence type="ECO:0000313" key="1">
    <source>
        <dbReference type="EMBL" id="GAA5190720.1"/>
    </source>
</evidence>
<dbReference type="EMBL" id="BAABKK010000006">
    <property type="protein sequence ID" value="GAA5190720.1"/>
    <property type="molecule type" value="Genomic_DNA"/>
</dbReference>